<dbReference type="InterPro" id="IPR037274">
    <property type="entry name" value="Znf_CHY_sf"/>
</dbReference>
<feature type="compositionally biased region" description="Polar residues" evidence="11">
    <location>
        <begin position="127"/>
        <end position="139"/>
    </location>
</feature>
<dbReference type="EMBL" id="JACVVK020000102">
    <property type="protein sequence ID" value="KAK7492539.1"/>
    <property type="molecule type" value="Genomic_DNA"/>
</dbReference>
<keyword evidence="5" id="KW-0539">Nucleus</keyword>
<evidence type="ECO:0000256" key="8">
    <source>
        <dbReference type="ARBA" id="ARBA00042384"/>
    </source>
</evidence>
<feature type="domain" description="CHY-type" evidence="13">
    <location>
        <begin position="762"/>
        <end position="830"/>
    </location>
</feature>
<feature type="zinc finger region" description="C3H1-type" evidence="10">
    <location>
        <begin position="141"/>
        <end position="169"/>
    </location>
</feature>
<evidence type="ECO:0000256" key="2">
    <source>
        <dbReference type="ARBA" id="ARBA00022723"/>
    </source>
</evidence>
<dbReference type="Proteomes" id="UP001519460">
    <property type="component" value="Unassembled WGS sequence"/>
</dbReference>
<feature type="region of interest" description="Disordered" evidence="11">
    <location>
        <begin position="173"/>
        <end position="266"/>
    </location>
</feature>
<proteinExistence type="predicted"/>
<dbReference type="InterPro" id="IPR008913">
    <property type="entry name" value="Znf_CHY"/>
</dbReference>
<dbReference type="PANTHER" id="PTHR46527:SF1">
    <property type="entry name" value="NUCLEOPORIN NUP42"/>
    <property type="match status" value="1"/>
</dbReference>
<keyword evidence="3 9" id="KW-0863">Zinc-finger</keyword>
<feature type="region of interest" description="Disordered" evidence="11">
    <location>
        <begin position="25"/>
        <end position="139"/>
    </location>
</feature>
<dbReference type="InterPro" id="IPR036855">
    <property type="entry name" value="Znf_CCCH_sf"/>
</dbReference>
<feature type="region of interest" description="Disordered" evidence="11">
    <location>
        <begin position="509"/>
        <end position="585"/>
    </location>
</feature>
<comment type="subcellular location">
    <subcellularLocation>
        <location evidence="1">Nucleus membrane</location>
        <topology evidence="1">Peripheral membrane protein</topology>
        <orientation evidence="1">Cytoplasmic side</orientation>
    </subcellularLocation>
</comment>
<dbReference type="SMART" id="SM00356">
    <property type="entry name" value="ZnF_C3H1"/>
    <property type="match status" value="3"/>
</dbReference>
<feature type="compositionally biased region" description="Acidic residues" evidence="11">
    <location>
        <begin position="542"/>
        <end position="563"/>
    </location>
</feature>
<evidence type="ECO:0000256" key="6">
    <source>
        <dbReference type="ARBA" id="ARBA00037262"/>
    </source>
</evidence>
<evidence type="ECO:0000256" key="4">
    <source>
        <dbReference type="ARBA" id="ARBA00022833"/>
    </source>
</evidence>
<dbReference type="PROSITE" id="PS51266">
    <property type="entry name" value="ZF_CHY"/>
    <property type="match status" value="1"/>
</dbReference>
<evidence type="ECO:0000313" key="15">
    <source>
        <dbReference type="Proteomes" id="UP001519460"/>
    </source>
</evidence>
<feature type="region of interest" description="Disordered" evidence="11">
    <location>
        <begin position="851"/>
        <end position="888"/>
    </location>
</feature>
<comment type="function">
    <text evidence="6">Required for the export of mRNAs containing poly(A) tails from the nucleus into the cytoplasm.</text>
</comment>
<keyword evidence="15" id="KW-1185">Reference proteome</keyword>
<organism evidence="14 15">
    <name type="scientific">Batillaria attramentaria</name>
    <dbReference type="NCBI Taxonomy" id="370345"/>
    <lineage>
        <taxon>Eukaryota</taxon>
        <taxon>Metazoa</taxon>
        <taxon>Spiralia</taxon>
        <taxon>Lophotrochozoa</taxon>
        <taxon>Mollusca</taxon>
        <taxon>Gastropoda</taxon>
        <taxon>Caenogastropoda</taxon>
        <taxon>Sorbeoconcha</taxon>
        <taxon>Cerithioidea</taxon>
        <taxon>Batillariidae</taxon>
        <taxon>Batillaria</taxon>
    </lineage>
</organism>
<reference evidence="14 15" key="1">
    <citation type="journal article" date="2023" name="Sci. Data">
        <title>Genome assembly of the Korean intertidal mud-creeper Batillaria attramentaria.</title>
        <authorList>
            <person name="Patra A.K."/>
            <person name="Ho P.T."/>
            <person name="Jun S."/>
            <person name="Lee S.J."/>
            <person name="Kim Y."/>
            <person name="Won Y.J."/>
        </authorList>
    </citation>
    <scope>NUCLEOTIDE SEQUENCE [LARGE SCALE GENOMIC DNA]</scope>
    <source>
        <strain evidence="14">Wonlab-2016</strain>
    </source>
</reference>
<evidence type="ECO:0000256" key="9">
    <source>
        <dbReference type="PROSITE-ProRule" id="PRU00601"/>
    </source>
</evidence>
<evidence type="ECO:0000256" key="10">
    <source>
        <dbReference type="PROSITE-ProRule" id="PRU00723"/>
    </source>
</evidence>
<dbReference type="SUPFAM" id="SSF90229">
    <property type="entry name" value="CCCH zinc finger"/>
    <property type="match status" value="2"/>
</dbReference>
<dbReference type="InterPro" id="IPR051767">
    <property type="entry name" value="Nucleoporin_NUP42"/>
</dbReference>
<evidence type="ECO:0000256" key="3">
    <source>
        <dbReference type="ARBA" id="ARBA00022771"/>
    </source>
</evidence>
<dbReference type="Pfam" id="PF00642">
    <property type="entry name" value="zf-CCCH"/>
    <property type="match status" value="2"/>
</dbReference>
<dbReference type="AlphaFoldDB" id="A0ABD0KZ76"/>
<comment type="caution">
    <text evidence="14">The sequence shown here is derived from an EMBL/GenBank/DDBJ whole genome shotgun (WGS) entry which is preliminary data.</text>
</comment>
<feature type="domain" description="C3H1-type" evidence="12">
    <location>
        <begin position="141"/>
        <end position="169"/>
    </location>
</feature>
<feature type="domain" description="C3H1-type" evidence="12">
    <location>
        <begin position="1"/>
        <end position="28"/>
    </location>
</feature>
<evidence type="ECO:0000259" key="12">
    <source>
        <dbReference type="PROSITE" id="PS50103"/>
    </source>
</evidence>
<feature type="compositionally biased region" description="Basic and acidic residues" evidence="11">
    <location>
        <begin position="314"/>
        <end position="324"/>
    </location>
</feature>
<feature type="compositionally biased region" description="Basic and acidic residues" evidence="11">
    <location>
        <begin position="575"/>
        <end position="585"/>
    </location>
</feature>
<dbReference type="Pfam" id="PF05495">
    <property type="entry name" value="zf-CHY"/>
    <property type="match status" value="1"/>
</dbReference>
<feature type="zinc finger region" description="C3H1-type" evidence="10">
    <location>
        <begin position="268"/>
        <end position="295"/>
    </location>
</feature>
<feature type="compositionally biased region" description="Polar residues" evidence="11">
    <location>
        <begin position="66"/>
        <end position="89"/>
    </location>
</feature>
<gene>
    <name evidence="14" type="ORF">BaRGS_00016205</name>
</gene>
<dbReference type="PANTHER" id="PTHR46527">
    <property type="entry name" value="NUCLEOPORIN-LIKE PROTEIN 2"/>
    <property type="match status" value="1"/>
</dbReference>
<feature type="compositionally biased region" description="Basic and acidic residues" evidence="11">
    <location>
        <begin position="247"/>
        <end position="266"/>
    </location>
</feature>
<keyword evidence="4 10" id="KW-0862">Zinc</keyword>
<accession>A0ABD0KZ76</accession>
<dbReference type="Gene3D" id="4.10.1000.10">
    <property type="entry name" value="Zinc finger, CCCH-type"/>
    <property type="match status" value="2"/>
</dbReference>
<evidence type="ECO:0000256" key="5">
    <source>
        <dbReference type="ARBA" id="ARBA00023242"/>
    </source>
</evidence>
<feature type="compositionally biased region" description="Acidic residues" evidence="11">
    <location>
        <begin position="519"/>
        <end position="533"/>
    </location>
</feature>
<feature type="zinc finger region" description="C3H1-type" evidence="10">
    <location>
        <begin position="1"/>
        <end position="28"/>
    </location>
</feature>
<dbReference type="PROSITE" id="PS50103">
    <property type="entry name" value="ZF_C3H1"/>
    <property type="match status" value="3"/>
</dbReference>
<dbReference type="InterPro" id="IPR000571">
    <property type="entry name" value="Znf_CCCH"/>
</dbReference>
<protein>
    <recommendedName>
        <fullName evidence="7">Nucleoporin NUP42</fullName>
    </recommendedName>
    <alternativeName>
        <fullName evidence="8">Nucleoporin-like protein 2</fullName>
    </alternativeName>
</protein>
<feature type="region of interest" description="Disordered" evidence="11">
    <location>
        <begin position="314"/>
        <end position="341"/>
    </location>
</feature>
<evidence type="ECO:0000259" key="13">
    <source>
        <dbReference type="PROSITE" id="PS51266"/>
    </source>
</evidence>
<feature type="compositionally biased region" description="Polar residues" evidence="11">
    <location>
        <begin position="43"/>
        <end position="58"/>
    </location>
</feature>
<name>A0ABD0KZ76_9CAEN</name>
<dbReference type="GO" id="GO:0031965">
    <property type="term" value="C:nuclear membrane"/>
    <property type="evidence" value="ECO:0007669"/>
    <property type="project" value="UniProtKB-SubCell"/>
</dbReference>
<dbReference type="GO" id="GO:0008270">
    <property type="term" value="F:zinc ion binding"/>
    <property type="evidence" value="ECO:0007669"/>
    <property type="project" value="UniProtKB-KW"/>
</dbReference>
<dbReference type="SUPFAM" id="SSF161219">
    <property type="entry name" value="CHY zinc finger-like"/>
    <property type="match status" value="1"/>
</dbReference>
<feature type="domain" description="C3H1-type" evidence="12">
    <location>
        <begin position="268"/>
        <end position="295"/>
    </location>
</feature>
<evidence type="ECO:0000256" key="11">
    <source>
        <dbReference type="SAM" id="MobiDB-lite"/>
    </source>
</evidence>
<sequence length="888" mass="100315">MSFPLCKFFNSQQGCRFGNKCRYKHSKPSFSPTSEFLLDKQNEGSVRSSNLQADSTSVETRHSQEPLLQNDASVSSDQQPEACNSQTSSLKERSSEDGAPVNAANTAGSSPSFITQADQESGAADQQDGSSVSAANSQQWKSVRRPCHYFARYGNCHYGNRCRFEHVRSQRLPPRFQGQQNPADSADGRDGAAYASQDGEGERSTEGEGMKGPRKAEQNASSSHIGEPAIQEAAPPCEYEEQEVEQEERGAMSHGAGKDSRNKRGWRERSGKVCQFYLSGRCWRGNRCKFVHPRFDAGSSAGEVTEQLEAATIHEGKMSQDQKHQRTANASQKRQPQPKVPYIPQGVKKWKREEVDDVQAAKLRRTEIDLLQKRFPKSKLQVKKDSLELFDCIVTFVPTDPDWPFDVKAFDLQVTIPADYPLEMLSITLPTEQNLPETVRRYVEVSIAEWLEEKKRQLDENNQVEQVFRPFLRWLDKNIEDIVTDALRQLKRELVAKSAGLEFISAKELQKQYPGQGDDSPDEDDYEENETDSENTQTSESGNEEESDSEYDEYESEEDDQAEEDRSAANQTKKAKQDKLKAMLADPERKGTEITLKNMQLRESAAAMYFDKIYLAIQCERCKGTSEFLTSGGRVNVVQCGRCGQTQVATFRPALVHHFSSTIGFLDLDACLPFDVILQNCCSVVTCLNCSKETKMGAVLPGQPQDHWCRACHKKLKIATEGVRFTQLGPSSTTQEVKGAVRVVVPRQRRLPKDPAIQEGKPLPNFGTCKHYKKSYRWLRFPCCGKCYPCDICHDSKEDHEMKFANRMICGFCCKEQMYAAEKPCKGCDLNLTKVRTQHWEGGQGCRDKIAMSKNDKQKHRNMSKTVSKHSQKVKDMQSKKKTKLRHT</sequence>
<feature type="compositionally biased region" description="Polar residues" evidence="11">
    <location>
        <begin position="103"/>
        <end position="119"/>
    </location>
</feature>
<evidence type="ECO:0000313" key="14">
    <source>
        <dbReference type="EMBL" id="KAK7492539.1"/>
    </source>
</evidence>
<evidence type="ECO:0000256" key="7">
    <source>
        <dbReference type="ARBA" id="ARBA00039886"/>
    </source>
</evidence>
<feature type="compositionally biased region" description="Basic residues" evidence="11">
    <location>
        <begin position="857"/>
        <end position="872"/>
    </location>
</feature>
<evidence type="ECO:0000256" key="1">
    <source>
        <dbReference type="ARBA" id="ARBA00004335"/>
    </source>
</evidence>
<keyword evidence="2 10" id="KW-0479">Metal-binding</keyword>
<feature type="compositionally biased region" description="Basic and acidic residues" evidence="11">
    <location>
        <begin position="200"/>
        <end position="217"/>
    </location>
</feature>